<evidence type="ECO:0000313" key="2">
    <source>
        <dbReference type="EMBL" id="RDD84705.1"/>
    </source>
</evidence>
<reference evidence="2 3" key="1">
    <citation type="submission" date="2018-07" db="EMBL/GenBank/DDBJ databases">
        <title>Genome guided investigation of antibiotics producing actinomycetales strain isolated from a Macau mangrove ecosystem.</title>
        <authorList>
            <person name="Hu D."/>
        </authorList>
    </citation>
    <scope>NUCLEOTIDE SEQUENCE [LARGE SCALE GENOMIC DNA]</scope>
    <source>
        <strain evidence="2 3">2297</strain>
    </source>
</reference>
<feature type="signal peptide" evidence="1">
    <location>
        <begin position="1"/>
        <end position="18"/>
    </location>
</feature>
<gene>
    <name evidence="2" type="ORF">DVZ84_33890</name>
</gene>
<dbReference type="AlphaFoldDB" id="A0A369UXJ2"/>
<keyword evidence="1" id="KW-0732">Signal</keyword>
<feature type="chain" id="PRO_5039595747" description="Lipoprotein" evidence="1">
    <location>
        <begin position="19"/>
        <end position="144"/>
    </location>
</feature>
<dbReference type="Proteomes" id="UP000253742">
    <property type="component" value="Unassembled WGS sequence"/>
</dbReference>
<dbReference type="EMBL" id="QQBH01000036">
    <property type="protein sequence ID" value="RDD84705.1"/>
    <property type="molecule type" value="Genomic_DNA"/>
</dbReference>
<comment type="caution">
    <text evidence="2">The sequence shown here is derived from an EMBL/GenBank/DDBJ whole genome shotgun (WGS) entry which is preliminary data.</text>
</comment>
<evidence type="ECO:0000313" key="3">
    <source>
        <dbReference type="Proteomes" id="UP000253742"/>
    </source>
</evidence>
<accession>A0A369UXJ2</accession>
<dbReference type="OrthoDB" id="5114877at2"/>
<proteinExistence type="predicted"/>
<organism evidence="2 3">
    <name type="scientific">Streptomyces parvulus</name>
    <dbReference type="NCBI Taxonomy" id="146923"/>
    <lineage>
        <taxon>Bacteria</taxon>
        <taxon>Bacillati</taxon>
        <taxon>Actinomycetota</taxon>
        <taxon>Actinomycetes</taxon>
        <taxon>Kitasatosporales</taxon>
        <taxon>Streptomycetaceae</taxon>
        <taxon>Streptomyces</taxon>
    </lineage>
</organism>
<protein>
    <recommendedName>
        <fullName evidence="4">Lipoprotein</fullName>
    </recommendedName>
</protein>
<evidence type="ECO:0008006" key="4">
    <source>
        <dbReference type="Google" id="ProtNLM"/>
    </source>
</evidence>
<dbReference type="PROSITE" id="PS51257">
    <property type="entry name" value="PROKAR_LIPOPROTEIN"/>
    <property type="match status" value="1"/>
</dbReference>
<name>A0A369UXJ2_9ACTN</name>
<sequence length="144" mass="15179">MPRAAVIGILALMPLVGACSGGEDDPASQGKQAVAAAPAAGVVAPAKVEMIAGLTGCKANIRVEAEQLREGLCHTKQGDYLITTFPEDRYQQAWLSTASMYGGKYLVGKRWVVAAKPKALERFREKLGGTIRQLRGVGPTPKAS</sequence>
<evidence type="ECO:0000256" key="1">
    <source>
        <dbReference type="SAM" id="SignalP"/>
    </source>
</evidence>